<evidence type="ECO:0000313" key="3">
    <source>
        <dbReference type="Proteomes" id="UP001341281"/>
    </source>
</evidence>
<gene>
    <name evidence="2" type="ORF">U9M48_039661</name>
</gene>
<feature type="compositionally biased region" description="Basic and acidic residues" evidence="1">
    <location>
        <begin position="103"/>
        <end position="115"/>
    </location>
</feature>
<evidence type="ECO:0000313" key="2">
    <source>
        <dbReference type="EMBL" id="WVZ93700.1"/>
    </source>
</evidence>
<feature type="compositionally biased region" description="Acidic residues" evidence="1">
    <location>
        <begin position="116"/>
        <end position="131"/>
    </location>
</feature>
<dbReference type="PANTHER" id="PTHR45786:SF75">
    <property type="entry name" value="ATP-DEPENDENT DNA HELICASE"/>
    <property type="match status" value="1"/>
</dbReference>
<organism evidence="2 3">
    <name type="scientific">Paspalum notatum var. saurae</name>
    <dbReference type="NCBI Taxonomy" id="547442"/>
    <lineage>
        <taxon>Eukaryota</taxon>
        <taxon>Viridiplantae</taxon>
        <taxon>Streptophyta</taxon>
        <taxon>Embryophyta</taxon>
        <taxon>Tracheophyta</taxon>
        <taxon>Spermatophyta</taxon>
        <taxon>Magnoliopsida</taxon>
        <taxon>Liliopsida</taxon>
        <taxon>Poales</taxon>
        <taxon>Poaceae</taxon>
        <taxon>PACMAD clade</taxon>
        <taxon>Panicoideae</taxon>
        <taxon>Andropogonodae</taxon>
        <taxon>Paspaleae</taxon>
        <taxon>Paspalinae</taxon>
        <taxon>Paspalum</taxon>
    </lineage>
</organism>
<accession>A0AAQ3XCX8</accession>
<dbReference type="Proteomes" id="UP001341281">
    <property type="component" value="Chromosome 09"/>
</dbReference>
<dbReference type="AlphaFoldDB" id="A0AAQ3XCX8"/>
<feature type="compositionally biased region" description="Basic and acidic residues" evidence="1">
    <location>
        <begin position="432"/>
        <end position="442"/>
    </location>
</feature>
<proteinExistence type="predicted"/>
<feature type="region of interest" description="Disordered" evidence="1">
    <location>
        <begin position="409"/>
        <end position="442"/>
    </location>
</feature>
<sequence length="476" mass="55072">MTWVAQTNNMAGYGIIHDDWLHRNDSYVGLSVDMSKISRDDTSGVFPTMTSAVFNSTIKNTPYNALKRGKNREWYPQLSADAKHNKITRSMEMRARRNSTMQKPDDPMHGVKENDLDNQDLDDGDGDMYEDDEARASNQRDFQYKCYRQPGFQKATVDPFDFVYNKLPKGHLVLKKGKVVICRKTVPDELRRLFESQTDRDAKYFRKNIRYFNSHFSFTSFGVSLDRRLATAKGTGVYTFKAHGQIYHRLDQLAPCDKGPRHMQLYFYDTDDSIAHRTKRSPQLNADLIRKILGILQINPYVQSFKSLGTMGNLQEYAIALNMTISVDQRRFNAPAKEQVAAIWMDGNDPEHRFDRNVVVYGKSDKPFYIRAYHECYDPLGYPLFFLGGETGWEDKNILYRDAPIDNKERSKTRSKKQTNNPPLNVDDVDEGVIKHDQHPDDLRDSVDVIDREADGQEVGESKIYVSGREYYCYDL</sequence>
<reference evidence="2 3" key="1">
    <citation type="submission" date="2024-02" db="EMBL/GenBank/DDBJ databases">
        <title>High-quality chromosome-scale genome assembly of Pensacola bahiagrass (Paspalum notatum Flugge var. saurae).</title>
        <authorList>
            <person name="Vega J.M."/>
            <person name="Podio M."/>
            <person name="Orjuela J."/>
            <person name="Siena L.A."/>
            <person name="Pessino S.C."/>
            <person name="Combes M.C."/>
            <person name="Mariac C."/>
            <person name="Albertini E."/>
            <person name="Pupilli F."/>
            <person name="Ortiz J.P.A."/>
            <person name="Leblanc O."/>
        </authorList>
    </citation>
    <scope>NUCLEOTIDE SEQUENCE [LARGE SCALE GENOMIC DNA]</scope>
    <source>
        <strain evidence="2">R1</strain>
        <tissue evidence="2">Leaf</tissue>
    </source>
</reference>
<dbReference type="EMBL" id="CP144753">
    <property type="protein sequence ID" value="WVZ93700.1"/>
    <property type="molecule type" value="Genomic_DNA"/>
</dbReference>
<protein>
    <recommendedName>
        <fullName evidence="4">Helitron helicase-like domain-containing protein</fullName>
    </recommendedName>
</protein>
<evidence type="ECO:0008006" key="4">
    <source>
        <dbReference type="Google" id="ProtNLM"/>
    </source>
</evidence>
<keyword evidence="3" id="KW-1185">Reference proteome</keyword>
<dbReference type="PANTHER" id="PTHR45786">
    <property type="entry name" value="DNA BINDING PROTEIN-LIKE"/>
    <property type="match status" value="1"/>
</dbReference>
<feature type="region of interest" description="Disordered" evidence="1">
    <location>
        <begin position="94"/>
        <end position="131"/>
    </location>
</feature>
<evidence type="ECO:0000256" key="1">
    <source>
        <dbReference type="SAM" id="MobiDB-lite"/>
    </source>
</evidence>
<name>A0AAQ3XCX8_PASNO</name>